<dbReference type="GeneID" id="17265450"/>
<keyword evidence="2 6" id="KW-0812">Transmembrane</keyword>
<dbReference type="InterPro" id="IPR058533">
    <property type="entry name" value="Cation_efflux_TM"/>
</dbReference>
<feature type="compositionally biased region" description="Polar residues" evidence="5">
    <location>
        <begin position="329"/>
        <end position="343"/>
    </location>
</feature>
<reference evidence="8" key="2">
    <citation type="submission" date="2024-10" db="UniProtKB">
        <authorList>
            <consortium name="EnsemblProtists"/>
        </authorList>
    </citation>
    <scope>IDENTIFICATION</scope>
</reference>
<feature type="transmembrane region" description="Helical" evidence="6">
    <location>
        <begin position="174"/>
        <end position="196"/>
    </location>
</feature>
<dbReference type="Proteomes" id="UP000013827">
    <property type="component" value="Unassembled WGS sequence"/>
</dbReference>
<dbReference type="RefSeq" id="XP_005772334.1">
    <property type="nucleotide sequence ID" value="XM_005772277.1"/>
</dbReference>
<dbReference type="InterPro" id="IPR027469">
    <property type="entry name" value="Cation_efflux_TMD_sf"/>
</dbReference>
<evidence type="ECO:0000256" key="4">
    <source>
        <dbReference type="ARBA" id="ARBA00023136"/>
    </source>
</evidence>
<protein>
    <recommendedName>
        <fullName evidence="7">Cation efflux protein transmembrane domain-containing protein</fullName>
    </recommendedName>
</protein>
<evidence type="ECO:0000256" key="2">
    <source>
        <dbReference type="ARBA" id="ARBA00022692"/>
    </source>
</evidence>
<evidence type="ECO:0000256" key="3">
    <source>
        <dbReference type="ARBA" id="ARBA00022989"/>
    </source>
</evidence>
<evidence type="ECO:0000256" key="6">
    <source>
        <dbReference type="SAM" id="Phobius"/>
    </source>
</evidence>
<dbReference type="HOGENOM" id="CLU_889766_0_0_1"/>
<dbReference type="InterPro" id="IPR044290">
    <property type="entry name" value="RRA1/2/3"/>
</dbReference>
<sequence>MQYDQFMNSKVFFFSERRRFFPGRLTAEADWPVMVHFNYHPDKHKRMLCVWERYVGGKPDACDSLPQAGALWATFLFNSIFTVAQLFGSILSGSQALFSDTSTMFVDSATYLINILAEYLRIGGAKRRTSAAVDISAAGISFVALVAVAILNILESVKGIEEGGGDTSDSPNQYIMFGFTAGNLVIDIGMLGSILLRKRGGWQGLLTRKARALRARVSSANAELVASSTAGAEQEQEAAITSTADLNVFSALAHVIADTMRTVTEMACSILIWVYDNDKSFDGDKADNITALVVCAIIFAIALYVLYETVVQIKEEIRKRRTEDEVAANNPNSVTPLSAQTESVSEHTGPPQA</sequence>
<dbReference type="EnsemblProtists" id="EOD19905">
    <property type="protein sequence ID" value="EOD19905"/>
    <property type="gene ID" value="EMIHUDRAFT_117787"/>
</dbReference>
<dbReference type="KEGG" id="ehx:EMIHUDRAFT_117787"/>
<dbReference type="OMA" id="TACKIRT"/>
<evidence type="ECO:0000259" key="7">
    <source>
        <dbReference type="Pfam" id="PF01545"/>
    </source>
</evidence>
<keyword evidence="3 6" id="KW-1133">Transmembrane helix</keyword>
<feature type="transmembrane region" description="Helical" evidence="6">
    <location>
        <begin position="70"/>
        <end position="91"/>
    </location>
</feature>
<organism evidence="8 9">
    <name type="scientific">Emiliania huxleyi (strain CCMP1516)</name>
    <dbReference type="NCBI Taxonomy" id="280463"/>
    <lineage>
        <taxon>Eukaryota</taxon>
        <taxon>Haptista</taxon>
        <taxon>Haptophyta</taxon>
        <taxon>Prymnesiophyceae</taxon>
        <taxon>Isochrysidales</taxon>
        <taxon>Noelaerhabdaceae</taxon>
        <taxon>Emiliania</taxon>
    </lineage>
</organism>
<keyword evidence="4 6" id="KW-0472">Membrane</keyword>
<dbReference type="PANTHER" id="PTHR46581:SF3">
    <property type="entry name" value="ARABINOSYLTRANSFERASE RRA3"/>
    <property type="match status" value="1"/>
</dbReference>
<evidence type="ECO:0000256" key="5">
    <source>
        <dbReference type="SAM" id="MobiDB-lite"/>
    </source>
</evidence>
<dbReference type="SUPFAM" id="SSF161111">
    <property type="entry name" value="Cation efflux protein transmembrane domain-like"/>
    <property type="match status" value="1"/>
</dbReference>
<feature type="transmembrane region" description="Helical" evidence="6">
    <location>
        <begin position="289"/>
        <end position="307"/>
    </location>
</feature>
<dbReference type="PaxDb" id="2903-EOD19905"/>
<proteinExistence type="predicted"/>
<feature type="domain" description="Cation efflux protein transmembrane" evidence="7">
    <location>
        <begin position="71"/>
        <end position="311"/>
    </location>
</feature>
<dbReference type="Pfam" id="PF01545">
    <property type="entry name" value="Cation_efflux"/>
    <property type="match status" value="1"/>
</dbReference>
<feature type="region of interest" description="Disordered" evidence="5">
    <location>
        <begin position="320"/>
        <end position="353"/>
    </location>
</feature>
<comment type="subcellular location">
    <subcellularLocation>
        <location evidence="1">Membrane</location>
        <topology evidence="1">Multi-pass membrane protein</topology>
    </subcellularLocation>
</comment>
<dbReference type="Gene3D" id="1.20.1510.10">
    <property type="entry name" value="Cation efflux protein transmembrane domain"/>
    <property type="match status" value="1"/>
</dbReference>
<keyword evidence="9" id="KW-1185">Reference proteome</keyword>
<evidence type="ECO:0000313" key="8">
    <source>
        <dbReference type="EnsemblProtists" id="EOD19905"/>
    </source>
</evidence>
<name>A0A0D3J8S0_EMIH1</name>
<dbReference type="GO" id="GO:0016020">
    <property type="term" value="C:membrane"/>
    <property type="evidence" value="ECO:0007669"/>
    <property type="project" value="UniProtKB-SubCell"/>
</dbReference>
<feature type="transmembrane region" description="Helical" evidence="6">
    <location>
        <begin position="103"/>
        <end position="120"/>
    </location>
</feature>
<dbReference type="GO" id="GO:0008324">
    <property type="term" value="F:monoatomic cation transmembrane transporter activity"/>
    <property type="evidence" value="ECO:0007669"/>
    <property type="project" value="InterPro"/>
</dbReference>
<accession>A0A0D3J8S0</accession>
<dbReference type="AlphaFoldDB" id="A0A0D3J8S0"/>
<evidence type="ECO:0000256" key="1">
    <source>
        <dbReference type="ARBA" id="ARBA00004141"/>
    </source>
</evidence>
<reference evidence="9" key="1">
    <citation type="journal article" date="2013" name="Nature">
        <title>Pan genome of the phytoplankton Emiliania underpins its global distribution.</title>
        <authorList>
            <person name="Read B.A."/>
            <person name="Kegel J."/>
            <person name="Klute M.J."/>
            <person name="Kuo A."/>
            <person name="Lefebvre S.C."/>
            <person name="Maumus F."/>
            <person name="Mayer C."/>
            <person name="Miller J."/>
            <person name="Monier A."/>
            <person name="Salamov A."/>
            <person name="Young J."/>
            <person name="Aguilar M."/>
            <person name="Claverie J.M."/>
            <person name="Frickenhaus S."/>
            <person name="Gonzalez K."/>
            <person name="Herman E.K."/>
            <person name="Lin Y.C."/>
            <person name="Napier J."/>
            <person name="Ogata H."/>
            <person name="Sarno A.F."/>
            <person name="Shmutz J."/>
            <person name="Schroeder D."/>
            <person name="de Vargas C."/>
            <person name="Verret F."/>
            <person name="von Dassow P."/>
            <person name="Valentin K."/>
            <person name="Van de Peer Y."/>
            <person name="Wheeler G."/>
            <person name="Dacks J.B."/>
            <person name="Delwiche C.F."/>
            <person name="Dyhrman S.T."/>
            <person name="Glockner G."/>
            <person name="John U."/>
            <person name="Richards T."/>
            <person name="Worden A.Z."/>
            <person name="Zhang X."/>
            <person name="Grigoriev I.V."/>
            <person name="Allen A.E."/>
            <person name="Bidle K."/>
            <person name="Borodovsky M."/>
            <person name="Bowler C."/>
            <person name="Brownlee C."/>
            <person name="Cock J.M."/>
            <person name="Elias M."/>
            <person name="Gladyshev V.N."/>
            <person name="Groth M."/>
            <person name="Guda C."/>
            <person name="Hadaegh A."/>
            <person name="Iglesias-Rodriguez M.D."/>
            <person name="Jenkins J."/>
            <person name="Jones B.M."/>
            <person name="Lawson T."/>
            <person name="Leese F."/>
            <person name="Lindquist E."/>
            <person name="Lobanov A."/>
            <person name="Lomsadze A."/>
            <person name="Malik S.B."/>
            <person name="Marsh M.E."/>
            <person name="Mackinder L."/>
            <person name="Mock T."/>
            <person name="Mueller-Roeber B."/>
            <person name="Pagarete A."/>
            <person name="Parker M."/>
            <person name="Probert I."/>
            <person name="Quesneville H."/>
            <person name="Raines C."/>
            <person name="Rensing S.A."/>
            <person name="Riano-Pachon D.M."/>
            <person name="Richier S."/>
            <person name="Rokitta S."/>
            <person name="Shiraiwa Y."/>
            <person name="Soanes D.M."/>
            <person name="van der Giezen M."/>
            <person name="Wahlund T.M."/>
            <person name="Williams B."/>
            <person name="Wilson W."/>
            <person name="Wolfe G."/>
            <person name="Wurch L.L."/>
        </authorList>
    </citation>
    <scope>NUCLEOTIDE SEQUENCE</scope>
</reference>
<evidence type="ECO:0000313" key="9">
    <source>
        <dbReference type="Proteomes" id="UP000013827"/>
    </source>
</evidence>
<dbReference type="PANTHER" id="PTHR46581">
    <property type="entry name" value="ARABINOSYLTRANSFERASE RRA3"/>
    <property type="match status" value="1"/>
</dbReference>
<feature type="transmembrane region" description="Helical" evidence="6">
    <location>
        <begin position="132"/>
        <end position="154"/>
    </location>
</feature>
<dbReference type="GO" id="GO:0016757">
    <property type="term" value="F:glycosyltransferase activity"/>
    <property type="evidence" value="ECO:0007669"/>
    <property type="project" value="InterPro"/>
</dbReference>